<dbReference type="Proteomes" id="UP000621455">
    <property type="component" value="Unassembled WGS sequence"/>
</dbReference>
<organism evidence="1 2">
    <name type="scientific">Massilia frigida</name>
    <dbReference type="NCBI Taxonomy" id="2609281"/>
    <lineage>
        <taxon>Bacteria</taxon>
        <taxon>Pseudomonadati</taxon>
        <taxon>Pseudomonadota</taxon>
        <taxon>Betaproteobacteria</taxon>
        <taxon>Burkholderiales</taxon>
        <taxon>Oxalobacteraceae</taxon>
        <taxon>Telluria group</taxon>
        <taxon>Massilia</taxon>
    </lineage>
</organism>
<keyword evidence="2" id="KW-1185">Reference proteome</keyword>
<evidence type="ECO:0000313" key="2">
    <source>
        <dbReference type="Proteomes" id="UP000621455"/>
    </source>
</evidence>
<comment type="caution">
    <text evidence="1">The sequence shown here is derived from an EMBL/GenBank/DDBJ whole genome shotgun (WGS) entry which is preliminary data.</text>
</comment>
<dbReference type="RefSeq" id="WP_167094364.1">
    <property type="nucleotide sequence ID" value="NZ_WHJG01000082.1"/>
</dbReference>
<dbReference type="EMBL" id="WHJG01000082">
    <property type="protein sequence ID" value="NHZ84077.1"/>
    <property type="molecule type" value="Genomic_DNA"/>
</dbReference>
<reference evidence="1 2" key="1">
    <citation type="submission" date="2019-10" db="EMBL/GenBank/DDBJ databases">
        <title>Taxonomy of Antarctic Massilia spp.: description of Massilia rubra sp. nov., Massilia aquatica sp. nov., Massilia mucilaginosa sp. nov., Massilia frigida sp. nov. isolated from streams, lakes and regoliths.</title>
        <authorList>
            <person name="Holochova P."/>
            <person name="Sedlacek I."/>
            <person name="Kralova S."/>
            <person name="Maslanova I."/>
            <person name="Busse H.-J."/>
            <person name="Stankova E."/>
            <person name="Vrbovska V."/>
            <person name="Kovarovic V."/>
            <person name="Bartak M."/>
            <person name="Svec P."/>
            <person name="Pantucek R."/>
        </authorList>
    </citation>
    <scope>NUCLEOTIDE SEQUENCE [LARGE SCALE GENOMIC DNA]</scope>
    <source>
        <strain evidence="1 2">CCM 8695</strain>
    </source>
</reference>
<gene>
    <name evidence="1" type="ORF">F2P44_33180</name>
</gene>
<proteinExistence type="predicted"/>
<accession>A0ABX0NKD2</accession>
<evidence type="ECO:0000313" key="1">
    <source>
        <dbReference type="EMBL" id="NHZ84077.1"/>
    </source>
</evidence>
<sequence length="214" mass="23220">MLKTMRKCAHFSRHLEATMPGISIQLDGIHIATISLSGMDVVDVSAHGALDQKPKAALGAMGGNYAEGGCGHLIWVSDQTLLPGEVLSVKLNAACDSSDQGKTIQELFPDDEPCTQTDFTINDEMAAEIRARPRLHDEFAVQVETSQGQRAVAVSNEHNTSFSFGVLWDFTCPTQARVRLTTHCLNDVLARQTGTNHFEAILSFGDSASFMLAR</sequence>
<name>A0ABX0NKD2_9BURK</name>
<protein>
    <submittedName>
        <fullName evidence="1">Uncharacterized protein</fullName>
    </submittedName>
</protein>